<feature type="signal peptide" evidence="7">
    <location>
        <begin position="1"/>
        <end position="23"/>
    </location>
</feature>
<comment type="caution">
    <text evidence="9">The sequence shown here is derived from an EMBL/GenBank/DDBJ whole genome shotgun (WGS) entry which is preliminary data.</text>
</comment>
<evidence type="ECO:0000256" key="2">
    <source>
        <dbReference type="ARBA" id="ARBA00022617"/>
    </source>
</evidence>
<dbReference type="RefSeq" id="WP_009239168.1">
    <property type="nucleotide sequence ID" value="NZ_CATWDO010000005.1"/>
</dbReference>
<evidence type="ECO:0000313" key="12">
    <source>
        <dbReference type="Proteomes" id="UP001189773"/>
    </source>
</evidence>
<evidence type="ECO:0000259" key="8">
    <source>
        <dbReference type="PROSITE" id="PS51007"/>
    </source>
</evidence>
<keyword evidence="5 6" id="KW-0408">Iron</keyword>
<dbReference type="Pfam" id="PF00034">
    <property type="entry name" value="Cytochrom_C"/>
    <property type="match status" value="1"/>
</dbReference>
<dbReference type="InterPro" id="IPR050597">
    <property type="entry name" value="Cytochrome_c_Oxidase_Subunit"/>
</dbReference>
<dbReference type="AlphaFoldDB" id="A0AAD2BNE4"/>
<dbReference type="SUPFAM" id="SSF46626">
    <property type="entry name" value="Cytochrome c"/>
    <property type="match status" value="1"/>
</dbReference>
<dbReference type="EMBL" id="CATZAZ010000002">
    <property type="protein sequence ID" value="CAJ0786078.1"/>
    <property type="molecule type" value="Genomic_DNA"/>
</dbReference>
<keyword evidence="4" id="KW-0249">Electron transport</keyword>
<evidence type="ECO:0000256" key="7">
    <source>
        <dbReference type="SAM" id="SignalP"/>
    </source>
</evidence>
<protein>
    <submittedName>
        <fullName evidence="9">Cytochrome c4</fullName>
    </submittedName>
</protein>
<dbReference type="PANTHER" id="PTHR33751:SF9">
    <property type="entry name" value="CYTOCHROME C4"/>
    <property type="match status" value="1"/>
</dbReference>
<name>A0AAD2BNE4_9RALS</name>
<feature type="domain" description="Cytochrome c" evidence="8">
    <location>
        <begin position="22"/>
        <end position="101"/>
    </location>
</feature>
<sequence>MRRSKGLLGLGAALMLAAAPAIAAGSGAPAKATQCFACHGADGLSKAPDAPNLAGQNEQYLVKALQDFRSGARAHEVMSMMAKGLSDQDIQAVSAYFSAIAISVKAP</sequence>
<evidence type="ECO:0000256" key="3">
    <source>
        <dbReference type="ARBA" id="ARBA00022723"/>
    </source>
</evidence>
<dbReference type="Proteomes" id="UP001189756">
    <property type="component" value="Unassembled WGS sequence"/>
</dbReference>
<feature type="chain" id="PRO_5042232791" evidence="7">
    <location>
        <begin position="24"/>
        <end position="107"/>
    </location>
</feature>
<evidence type="ECO:0000313" key="11">
    <source>
        <dbReference type="Proteomes" id="UP001189756"/>
    </source>
</evidence>
<reference evidence="9 12" key="1">
    <citation type="submission" date="2023-07" db="EMBL/GenBank/DDBJ databases">
        <authorList>
            <person name="Peeters C."/>
        </authorList>
    </citation>
    <scope>NUCLEOTIDE SEQUENCE</scope>
    <source>
        <strain evidence="10 12">LMG 18095</strain>
        <strain evidence="9">R-77560</strain>
    </source>
</reference>
<proteinExistence type="predicted"/>
<keyword evidence="7" id="KW-0732">Signal</keyword>
<dbReference type="GO" id="GO:0020037">
    <property type="term" value="F:heme binding"/>
    <property type="evidence" value="ECO:0007669"/>
    <property type="project" value="InterPro"/>
</dbReference>
<dbReference type="EMBL" id="CATZAR010000003">
    <property type="protein sequence ID" value="CAJ0787469.1"/>
    <property type="molecule type" value="Genomic_DNA"/>
</dbReference>
<dbReference type="GO" id="GO:0046872">
    <property type="term" value="F:metal ion binding"/>
    <property type="evidence" value="ECO:0007669"/>
    <property type="project" value="UniProtKB-KW"/>
</dbReference>
<dbReference type="InterPro" id="IPR036909">
    <property type="entry name" value="Cyt_c-like_dom_sf"/>
</dbReference>
<keyword evidence="12" id="KW-1185">Reference proteome</keyword>
<dbReference type="PANTHER" id="PTHR33751">
    <property type="entry name" value="CBB3-TYPE CYTOCHROME C OXIDASE SUBUNIT FIXP"/>
    <property type="match status" value="1"/>
</dbReference>
<evidence type="ECO:0000313" key="10">
    <source>
        <dbReference type="EMBL" id="CAJ0787469.1"/>
    </source>
</evidence>
<organism evidence="9 11">
    <name type="scientific">Ralstonia thomasii</name>
    <dbReference type="NCBI Taxonomy" id="3058596"/>
    <lineage>
        <taxon>Bacteria</taxon>
        <taxon>Pseudomonadati</taxon>
        <taxon>Pseudomonadota</taxon>
        <taxon>Betaproteobacteria</taxon>
        <taxon>Burkholderiales</taxon>
        <taxon>Burkholderiaceae</taxon>
        <taxon>Ralstonia</taxon>
    </lineage>
</organism>
<keyword evidence="1" id="KW-0813">Transport</keyword>
<keyword evidence="2 6" id="KW-0349">Heme</keyword>
<dbReference type="InterPro" id="IPR009056">
    <property type="entry name" value="Cyt_c-like_dom"/>
</dbReference>
<accession>A0AAD2BNE4</accession>
<evidence type="ECO:0000313" key="9">
    <source>
        <dbReference type="EMBL" id="CAJ0786078.1"/>
    </source>
</evidence>
<keyword evidence="3 6" id="KW-0479">Metal-binding</keyword>
<dbReference type="Proteomes" id="UP001189773">
    <property type="component" value="Unassembled WGS sequence"/>
</dbReference>
<dbReference type="GeneID" id="61388103"/>
<evidence type="ECO:0000256" key="4">
    <source>
        <dbReference type="ARBA" id="ARBA00022982"/>
    </source>
</evidence>
<dbReference type="Gene3D" id="1.10.760.10">
    <property type="entry name" value="Cytochrome c-like domain"/>
    <property type="match status" value="1"/>
</dbReference>
<evidence type="ECO:0000256" key="1">
    <source>
        <dbReference type="ARBA" id="ARBA00022448"/>
    </source>
</evidence>
<dbReference type="GO" id="GO:0009055">
    <property type="term" value="F:electron transfer activity"/>
    <property type="evidence" value="ECO:0007669"/>
    <property type="project" value="InterPro"/>
</dbReference>
<gene>
    <name evidence="9" type="primary">cc4</name>
    <name evidence="10" type="ORF">LMG18095_01600</name>
    <name evidence="9" type="ORF">R77560_01377</name>
</gene>
<evidence type="ECO:0000256" key="6">
    <source>
        <dbReference type="PROSITE-ProRule" id="PRU00433"/>
    </source>
</evidence>
<evidence type="ECO:0000256" key="5">
    <source>
        <dbReference type="ARBA" id="ARBA00023004"/>
    </source>
</evidence>
<dbReference type="PROSITE" id="PS51007">
    <property type="entry name" value="CYTC"/>
    <property type="match status" value="1"/>
</dbReference>